<feature type="domain" description="HTH crp-type" evidence="4">
    <location>
        <begin position="177"/>
        <end position="243"/>
    </location>
</feature>
<organism evidence="5">
    <name type="scientific">hydrothermal vent metagenome</name>
    <dbReference type="NCBI Taxonomy" id="652676"/>
    <lineage>
        <taxon>unclassified sequences</taxon>
        <taxon>metagenomes</taxon>
        <taxon>ecological metagenomes</taxon>
    </lineage>
</organism>
<dbReference type="InterPro" id="IPR014710">
    <property type="entry name" value="RmlC-like_jellyroll"/>
</dbReference>
<evidence type="ECO:0000256" key="2">
    <source>
        <dbReference type="ARBA" id="ARBA00023125"/>
    </source>
</evidence>
<protein>
    <recommendedName>
        <fullName evidence="4">HTH crp-type domain-containing protein</fullName>
    </recommendedName>
</protein>
<reference evidence="5" key="1">
    <citation type="submission" date="2018-06" db="EMBL/GenBank/DDBJ databases">
        <authorList>
            <person name="Zhirakovskaya E."/>
        </authorList>
    </citation>
    <scope>NUCLEOTIDE SEQUENCE</scope>
</reference>
<keyword evidence="1" id="KW-0805">Transcription regulation</keyword>
<dbReference type="PANTHER" id="PTHR24567:SF74">
    <property type="entry name" value="HTH-TYPE TRANSCRIPTIONAL REGULATOR ARCR"/>
    <property type="match status" value="1"/>
</dbReference>
<dbReference type="GO" id="GO:0005829">
    <property type="term" value="C:cytosol"/>
    <property type="evidence" value="ECO:0007669"/>
    <property type="project" value="TreeGrafter"/>
</dbReference>
<dbReference type="InterPro" id="IPR050397">
    <property type="entry name" value="Env_Response_Regulators"/>
</dbReference>
<dbReference type="Pfam" id="PF00027">
    <property type="entry name" value="cNMP_binding"/>
    <property type="match status" value="1"/>
</dbReference>
<dbReference type="Pfam" id="PF13545">
    <property type="entry name" value="HTH_Crp_2"/>
    <property type="match status" value="1"/>
</dbReference>
<name>A0A3B1AG50_9ZZZZ</name>
<dbReference type="InterPro" id="IPR012318">
    <property type="entry name" value="HTH_CRP"/>
</dbReference>
<evidence type="ECO:0000259" key="4">
    <source>
        <dbReference type="PROSITE" id="PS51063"/>
    </source>
</evidence>
<dbReference type="InterPro" id="IPR036388">
    <property type="entry name" value="WH-like_DNA-bd_sf"/>
</dbReference>
<dbReference type="GO" id="GO:0003700">
    <property type="term" value="F:DNA-binding transcription factor activity"/>
    <property type="evidence" value="ECO:0007669"/>
    <property type="project" value="TreeGrafter"/>
</dbReference>
<dbReference type="PROSITE" id="PS51063">
    <property type="entry name" value="HTH_CRP_2"/>
    <property type="match status" value="1"/>
</dbReference>
<gene>
    <name evidence="5" type="ORF">MNBD_GAMMA21-2187</name>
</gene>
<dbReference type="GO" id="GO:0003677">
    <property type="term" value="F:DNA binding"/>
    <property type="evidence" value="ECO:0007669"/>
    <property type="project" value="UniProtKB-KW"/>
</dbReference>
<evidence type="ECO:0000256" key="1">
    <source>
        <dbReference type="ARBA" id="ARBA00023015"/>
    </source>
</evidence>
<dbReference type="SUPFAM" id="SSF46785">
    <property type="entry name" value="Winged helix' DNA-binding domain"/>
    <property type="match status" value="1"/>
</dbReference>
<dbReference type="SMART" id="SM00419">
    <property type="entry name" value="HTH_CRP"/>
    <property type="match status" value="1"/>
</dbReference>
<sequence length="252" mass="28581">MSHINDLQISQLQENTHSKSDNNNSVLQMIERAVLVNSYPELANINDVAWANAIRTARQIKAPRGTTLMRGNAPMQQFMLLLTGTIRVYTPSKSGREITLYRVNPGDLCILSLNSLYQNRNYGVFAEAETDIYALGISAQDFQSVLNESEEFRNFVLSALNARLCDLMCLIQDTAFENLDLRLARLIDRLSKQGESLRVDITHQALARELGSTREMISRILKEFEQRKIIKLSRGFIDILSAESLKQLQDSK</sequence>
<evidence type="ECO:0000313" key="5">
    <source>
        <dbReference type="EMBL" id="VAW98467.1"/>
    </source>
</evidence>
<dbReference type="PANTHER" id="PTHR24567">
    <property type="entry name" value="CRP FAMILY TRANSCRIPTIONAL REGULATORY PROTEIN"/>
    <property type="match status" value="1"/>
</dbReference>
<dbReference type="EMBL" id="UOFR01000060">
    <property type="protein sequence ID" value="VAW98467.1"/>
    <property type="molecule type" value="Genomic_DNA"/>
</dbReference>
<accession>A0A3B1AG50</accession>
<dbReference type="Gene3D" id="1.10.10.10">
    <property type="entry name" value="Winged helix-like DNA-binding domain superfamily/Winged helix DNA-binding domain"/>
    <property type="match status" value="1"/>
</dbReference>
<keyword evidence="3" id="KW-0804">Transcription</keyword>
<proteinExistence type="predicted"/>
<evidence type="ECO:0000256" key="3">
    <source>
        <dbReference type="ARBA" id="ARBA00023163"/>
    </source>
</evidence>
<dbReference type="CDD" id="cd00038">
    <property type="entry name" value="CAP_ED"/>
    <property type="match status" value="1"/>
</dbReference>
<dbReference type="InterPro" id="IPR000595">
    <property type="entry name" value="cNMP-bd_dom"/>
</dbReference>
<dbReference type="InterPro" id="IPR036390">
    <property type="entry name" value="WH_DNA-bd_sf"/>
</dbReference>
<dbReference type="Gene3D" id="2.60.120.10">
    <property type="entry name" value="Jelly Rolls"/>
    <property type="match status" value="1"/>
</dbReference>
<dbReference type="SUPFAM" id="SSF51206">
    <property type="entry name" value="cAMP-binding domain-like"/>
    <property type="match status" value="1"/>
</dbReference>
<dbReference type="InterPro" id="IPR018490">
    <property type="entry name" value="cNMP-bd_dom_sf"/>
</dbReference>
<keyword evidence="2" id="KW-0238">DNA-binding</keyword>
<dbReference type="AlphaFoldDB" id="A0A3B1AG50"/>